<dbReference type="GO" id="GO:0006412">
    <property type="term" value="P:translation"/>
    <property type="evidence" value="ECO:0007669"/>
    <property type="project" value="UniProtKB-UniRule"/>
</dbReference>
<evidence type="ECO:0000256" key="2">
    <source>
        <dbReference type="ARBA" id="ARBA00022980"/>
    </source>
</evidence>
<dbReference type="Pfam" id="PF01165">
    <property type="entry name" value="Ribosomal_S21"/>
    <property type="match status" value="1"/>
</dbReference>
<keyword evidence="3 5" id="KW-0687">Ribonucleoprotein</keyword>
<reference evidence="9" key="1">
    <citation type="submission" date="2015-10" db="EMBL/GenBank/DDBJ databases">
        <authorList>
            <person name="Regsiter A."/>
            <person name="william w."/>
        </authorList>
    </citation>
    <scope>NUCLEOTIDE SEQUENCE [LARGE SCALE GENOMIC DNA]</scope>
</reference>
<protein>
    <recommendedName>
        <fullName evidence="4 5">Small ribosomal subunit protein bS21</fullName>
    </recommendedName>
</protein>
<evidence type="ECO:0000256" key="6">
    <source>
        <dbReference type="RuleBase" id="RU000667"/>
    </source>
</evidence>
<comment type="similarity">
    <text evidence="1 5 6">Belongs to the bacterial ribosomal protein bS21 family.</text>
</comment>
<dbReference type="InterPro" id="IPR001911">
    <property type="entry name" value="Ribosomal_bS21"/>
</dbReference>
<dbReference type="STRING" id="671072.PL9214640060"/>
<dbReference type="OrthoDB" id="9799244at2"/>
<keyword evidence="9" id="KW-1185">Reference proteome</keyword>
<dbReference type="InterPro" id="IPR038380">
    <property type="entry name" value="Ribosomal_bS21_sf"/>
</dbReference>
<proteinExistence type="inferred from homology"/>
<evidence type="ECO:0000256" key="3">
    <source>
        <dbReference type="ARBA" id="ARBA00023274"/>
    </source>
</evidence>
<dbReference type="GO" id="GO:0003735">
    <property type="term" value="F:structural constituent of ribosome"/>
    <property type="evidence" value="ECO:0007669"/>
    <property type="project" value="InterPro"/>
</dbReference>
<accession>A0A1J1LN98</accession>
<evidence type="ECO:0000313" key="9">
    <source>
        <dbReference type="Proteomes" id="UP000184315"/>
    </source>
</evidence>
<evidence type="ECO:0000256" key="7">
    <source>
        <dbReference type="SAM" id="MobiDB-lite"/>
    </source>
</evidence>
<keyword evidence="2 5" id="KW-0689">Ribosomal protein</keyword>
<evidence type="ECO:0000256" key="4">
    <source>
        <dbReference type="ARBA" id="ARBA00035135"/>
    </source>
</evidence>
<feature type="compositionally biased region" description="Basic residues" evidence="7">
    <location>
        <begin position="43"/>
        <end position="63"/>
    </location>
</feature>
<dbReference type="GO" id="GO:0005840">
    <property type="term" value="C:ribosome"/>
    <property type="evidence" value="ECO:0007669"/>
    <property type="project" value="UniProtKB-KW"/>
</dbReference>
<organism evidence="8 9">
    <name type="scientific">Planktothrix tepida PCC 9214</name>
    <dbReference type="NCBI Taxonomy" id="671072"/>
    <lineage>
        <taxon>Bacteria</taxon>
        <taxon>Bacillati</taxon>
        <taxon>Cyanobacteriota</taxon>
        <taxon>Cyanophyceae</taxon>
        <taxon>Oscillatoriophycideae</taxon>
        <taxon>Oscillatoriales</taxon>
        <taxon>Microcoleaceae</taxon>
        <taxon>Planktothrix</taxon>
    </lineage>
</organism>
<dbReference type="EMBL" id="CZDF01000171">
    <property type="protein sequence ID" value="CUR34053.1"/>
    <property type="molecule type" value="Genomic_DNA"/>
</dbReference>
<feature type="region of interest" description="Disordered" evidence="7">
    <location>
        <begin position="34"/>
        <end position="71"/>
    </location>
</feature>
<dbReference type="PANTHER" id="PTHR21109:SF0">
    <property type="entry name" value="SMALL RIBOSOMAL SUBUNIT PROTEIN BS21M"/>
    <property type="match status" value="1"/>
</dbReference>
<dbReference type="GO" id="GO:1990904">
    <property type="term" value="C:ribonucleoprotein complex"/>
    <property type="evidence" value="ECO:0007669"/>
    <property type="project" value="UniProtKB-KW"/>
</dbReference>
<dbReference type="Gene3D" id="1.20.5.1150">
    <property type="entry name" value="Ribosomal protein S8"/>
    <property type="match status" value="1"/>
</dbReference>
<dbReference type="NCBIfam" id="TIGR00030">
    <property type="entry name" value="S21p"/>
    <property type="match status" value="1"/>
</dbReference>
<dbReference type="HAMAP" id="MF_00358">
    <property type="entry name" value="Ribosomal_bS21"/>
    <property type="match status" value="1"/>
</dbReference>
<evidence type="ECO:0000256" key="5">
    <source>
        <dbReference type="HAMAP-Rule" id="MF_00358"/>
    </source>
</evidence>
<dbReference type="RefSeq" id="WP_072720560.1">
    <property type="nucleotide sequence ID" value="NZ_LN889812.1"/>
</dbReference>
<dbReference type="Proteomes" id="UP000184315">
    <property type="component" value="Unassembled WGS sequence"/>
</dbReference>
<name>A0A1J1LN98_9CYAN</name>
<dbReference type="PANTHER" id="PTHR21109">
    <property type="entry name" value="MITOCHONDRIAL 28S RIBOSOMAL PROTEIN S21"/>
    <property type="match status" value="1"/>
</dbReference>
<dbReference type="AlphaFoldDB" id="A0A1J1LN98"/>
<gene>
    <name evidence="5 8" type="primary">rpsU</name>
    <name evidence="5" type="synonym">rps21</name>
    <name evidence="8" type="ORF">PL9214640060</name>
</gene>
<evidence type="ECO:0000313" key="8">
    <source>
        <dbReference type="EMBL" id="CUR34053.1"/>
    </source>
</evidence>
<dbReference type="PRINTS" id="PR00976">
    <property type="entry name" value="RIBOSOMALS21"/>
</dbReference>
<evidence type="ECO:0000256" key="1">
    <source>
        <dbReference type="ARBA" id="ARBA00006640"/>
    </source>
</evidence>
<sequence>MSQVVLGETEQLESALRRFKRKVSQAGIFADLKKNRHFETPGQKRKRKEVARHKERRRLRNRRQQFQNSDS</sequence>